<dbReference type="InterPro" id="IPR017871">
    <property type="entry name" value="ABC_transporter-like_CS"/>
</dbReference>
<dbReference type="Proteomes" id="UP000680132">
    <property type="component" value="Unassembled WGS sequence"/>
</dbReference>
<dbReference type="SMART" id="SM00382">
    <property type="entry name" value="AAA"/>
    <property type="match status" value="1"/>
</dbReference>
<keyword evidence="3" id="KW-0547">Nucleotide-binding</keyword>
<dbReference type="CDD" id="cd18550">
    <property type="entry name" value="ABC_6TM_exporter_like"/>
    <property type="match status" value="1"/>
</dbReference>
<dbReference type="Gene3D" id="1.20.1560.10">
    <property type="entry name" value="ABC transporter type 1, transmembrane domain"/>
    <property type="match status" value="1"/>
</dbReference>
<reference evidence="11" key="1">
    <citation type="submission" date="2021-03" db="EMBL/GenBank/DDBJ databases">
        <title>Microbacterium sp. nov., a novel actinobacterium isolated from cow dung.</title>
        <authorList>
            <person name="Zhang L."/>
        </authorList>
    </citation>
    <scope>NUCLEOTIDE SEQUENCE</scope>
    <source>
        <strain evidence="11">NEAU-LLB</strain>
    </source>
</reference>
<dbReference type="PROSITE" id="PS50929">
    <property type="entry name" value="ABC_TM1F"/>
    <property type="match status" value="1"/>
</dbReference>
<evidence type="ECO:0000256" key="4">
    <source>
        <dbReference type="ARBA" id="ARBA00022840"/>
    </source>
</evidence>
<evidence type="ECO:0000259" key="10">
    <source>
        <dbReference type="PROSITE" id="PS50929"/>
    </source>
</evidence>
<evidence type="ECO:0000313" key="11">
    <source>
        <dbReference type="EMBL" id="MBO3662280.1"/>
    </source>
</evidence>
<gene>
    <name evidence="11" type="ORF">J5V96_02000</name>
</gene>
<dbReference type="RefSeq" id="WP_208500548.1">
    <property type="nucleotide sequence ID" value="NZ_JAGFOA010000001.1"/>
</dbReference>
<dbReference type="SUPFAM" id="SSF52540">
    <property type="entry name" value="P-loop containing nucleoside triphosphate hydrolases"/>
    <property type="match status" value="1"/>
</dbReference>
<feature type="region of interest" description="Disordered" evidence="7">
    <location>
        <begin position="631"/>
        <end position="678"/>
    </location>
</feature>
<evidence type="ECO:0000256" key="1">
    <source>
        <dbReference type="ARBA" id="ARBA00004651"/>
    </source>
</evidence>
<dbReference type="PANTHER" id="PTHR43394">
    <property type="entry name" value="ATP-DEPENDENT PERMEASE MDL1, MITOCHONDRIAL"/>
    <property type="match status" value="1"/>
</dbReference>
<dbReference type="InterPro" id="IPR027417">
    <property type="entry name" value="P-loop_NTPase"/>
</dbReference>
<organism evidence="11 12">
    <name type="scientific">Microbacterium stercoris</name>
    <dbReference type="NCBI Taxonomy" id="2820289"/>
    <lineage>
        <taxon>Bacteria</taxon>
        <taxon>Bacillati</taxon>
        <taxon>Actinomycetota</taxon>
        <taxon>Actinomycetes</taxon>
        <taxon>Micrococcales</taxon>
        <taxon>Microbacteriaceae</taxon>
        <taxon>Microbacterium</taxon>
    </lineage>
</organism>
<feature type="domain" description="ABC transporter" evidence="9">
    <location>
        <begin position="384"/>
        <end position="622"/>
    </location>
</feature>
<dbReference type="SUPFAM" id="SSF90123">
    <property type="entry name" value="ABC transporter transmembrane region"/>
    <property type="match status" value="1"/>
</dbReference>
<feature type="transmembrane region" description="Helical" evidence="8">
    <location>
        <begin position="286"/>
        <end position="309"/>
    </location>
</feature>
<dbReference type="GO" id="GO:0015421">
    <property type="term" value="F:ABC-type oligopeptide transporter activity"/>
    <property type="evidence" value="ECO:0007669"/>
    <property type="project" value="TreeGrafter"/>
</dbReference>
<protein>
    <submittedName>
        <fullName evidence="11">ABC transporter ATP-binding protein</fullName>
    </submittedName>
</protein>
<dbReference type="AlphaFoldDB" id="A0A939TPD6"/>
<keyword evidence="2 8" id="KW-0812">Transmembrane</keyword>
<sequence length="678" mass="72958">MGRVIGGQGRGGGGRTVDEDALRKLNAEAPRIPDLRRRVVGLFRPYRGRIAVTGLLVIAGAALGAIPPLVIQRIFDDALFPIDERAGSVGAVQMDLLVRLVLLIVGLYVVSALVGIAQAWFTSNVGNRVTGDLRVRMFEHLQAMELGFFTRTKTGVIQSRLQNDVGGVSGVLTNTVAAILGNIVTVVASLVAMILIDWRLTLIAVVLMPILVLVQRRVGQIRAKIAAETQQSLSELTAITQETLSVSGILLSKAFNRQRTESRRYSDENANQIRLQVRQTMSGQGFFAVVHVLMASVPAVIYLFAGFLLAGNPGLITAGTVVAFTTVQARLLQPLIGLMRVALDVQTSAALFARIFEYLDLKPAIQDAPDAISVEHAPGPVGRIEFRDVVFRYPDASADARPTLQGISFVAEPGQQVAFVGPSGAGKTTVLYLTPRLYEAESGEVRFSGENVTRLTQESIIDHVGIVSQETYLFHATIRENLRYAKPDATDAEIEDACRKANIHHIIAGFEHGYDTIAGERGYRLSGGEKQRIAIARVLLKDPPVLLLDEATSALDTVSERIVQEALETASAGRTTLSIAHRLSTVIDADVIHVIDAGRIVESGTHAELIALGGLYAELAEEQLAASRVLEAETGSAEPDPELRTRRADKPPADERTEPEVTTPVGFAAPPATGLPEA</sequence>
<dbReference type="GO" id="GO:0005524">
    <property type="term" value="F:ATP binding"/>
    <property type="evidence" value="ECO:0007669"/>
    <property type="project" value="UniProtKB-KW"/>
</dbReference>
<name>A0A939TPD6_9MICO</name>
<dbReference type="GO" id="GO:0016887">
    <property type="term" value="F:ATP hydrolysis activity"/>
    <property type="evidence" value="ECO:0007669"/>
    <property type="project" value="InterPro"/>
</dbReference>
<keyword evidence="4 11" id="KW-0067">ATP-binding</keyword>
<evidence type="ECO:0000256" key="7">
    <source>
        <dbReference type="SAM" id="MobiDB-lite"/>
    </source>
</evidence>
<dbReference type="FunFam" id="3.40.50.300:FF:000218">
    <property type="entry name" value="Multidrug ABC transporter ATP-binding protein"/>
    <property type="match status" value="1"/>
</dbReference>
<evidence type="ECO:0000256" key="5">
    <source>
        <dbReference type="ARBA" id="ARBA00022989"/>
    </source>
</evidence>
<dbReference type="InterPro" id="IPR003593">
    <property type="entry name" value="AAA+_ATPase"/>
</dbReference>
<evidence type="ECO:0000256" key="6">
    <source>
        <dbReference type="ARBA" id="ARBA00023136"/>
    </source>
</evidence>
<accession>A0A939TPD6</accession>
<evidence type="ECO:0000256" key="8">
    <source>
        <dbReference type="SAM" id="Phobius"/>
    </source>
</evidence>
<proteinExistence type="predicted"/>
<dbReference type="Pfam" id="PF00005">
    <property type="entry name" value="ABC_tran"/>
    <property type="match status" value="1"/>
</dbReference>
<comment type="subcellular location">
    <subcellularLocation>
        <location evidence="1">Cell membrane</location>
        <topology evidence="1">Multi-pass membrane protein</topology>
    </subcellularLocation>
</comment>
<feature type="transmembrane region" description="Helical" evidence="8">
    <location>
        <begin position="50"/>
        <end position="75"/>
    </location>
</feature>
<keyword evidence="6 8" id="KW-0472">Membrane</keyword>
<comment type="caution">
    <text evidence="11">The sequence shown here is derived from an EMBL/GenBank/DDBJ whole genome shotgun (WGS) entry which is preliminary data.</text>
</comment>
<dbReference type="PROSITE" id="PS00211">
    <property type="entry name" value="ABC_TRANSPORTER_1"/>
    <property type="match status" value="1"/>
</dbReference>
<feature type="compositionally biased region" description="Basic and acidic residues" evidence="7">
    <location>
        <begin position="641"/>
        <end position="659"/>
    </location>
</feature>
<dbReference type="GO" id="GO:0005886">
    <property type="term" value="C:plasma membrane"/>
    <property type="evidence" value="ECO:0007669"/>
    <property type="project" value="UniProtKB-SubCell"/>
</dbReference>
<evidence type="ECO:0000256" key="3">
    <source>
        <dbReference type="ARBA" id="ARBA00022741"/>
    </source>
</evidence>
<evidence type="ECO:0000313" key="12">
    <source>
        <dbReference type="Proteomes" id="UP000680132"/>
    </source>
</evidence>
<evidence type="ECO:0000256" key="2">
    <source>
        <dbReference type="ARBA" id="ARBA00022692"/>
    </source>
</evidence>
<dbReference type="EMBL" id="JAGFOA010000001">
    <property type="protein sequence ID" value="MBO3662280.1"/>
    <property type="molecule type" value="Genomic_DNA"/>
</dbReference>
<dbReference type="InterPro" id="IPR003439">
    <property type="entry name" value="ABC_transporter-like_ATP-bd"/>
</dbReference>
<keyword evidence="5 8" id="KW-1133">Transmembrane helix</keyword>
<dbReference type="InterPro" id="IPR036640">
    <property type="entry name" value="ABC1_TM_sf"/>
</dbReference>
<keyword evidence="12" id="KW-1185">Reference proteome</keyword>
<feature type="transmembrane region" description="Helical" evidence="8">
    <location>
        <begin position="96"/>
        <end position="121"/>
    </location>
</feature>
<feature type="domain" description="ABC transmembrane type-1" evidence="10">
    <location>
        <begin position="51"/>
        <end position="347"/>
    </location>
</feature>
<dbReference type="InterPro" id="IPR039421">
    <property type="entry name" value="Type_1_exporter"/>
</dbReference>
<dbReference type="Gene3D" id="3.40.50.300">
    <property type="entry name" value="P-loop containing nucleotide triphosphate hydrolases"/>
    <property type="match status" value="1"/>
</dbReference>
<dbReference type="InterPro" id="IPR011527">
    <property type="entry name" value="ABC1_TM_dom"/>
</dbReference>
<dbReference type="PROSITE" id="PS50893">
    <property type="entry name" value="ABC_TRANSPORTER_2"/>
    <property type="match status" value="1"/>
</dbReference>
<dbReference type="Pfam" id="PF00664">
    <property type="entry name" value="ABC_membrane"/>
    <property type="match status" value="1"/>
</dbReference>
<dbReference type="PANTHER" id="PTHR43394:SF1">
    <property type="entry name" value="ATP-BINDING CASSETTE SUB-FAMILY B MEMBER 10, MITOCHONDRIAL"/>
    <property type="match status" value="1"/>
</dbReference>
<feature type="transmembrane region" description="Helical" evidence="8">
    <location>
        <begin position="190"/>
        <end position="214"/>
    </location>
</feature>
<evidence type="ECO:0000259" key="9">
    <source>
        <dbReference type="PROSITE" id="PS50893"/>
    </source>
</evidence>